<evidence type="ECO:0000259" key="2">
    <source>
        <dbReference type="Pfam" id="PF04986"/>
    </source>
</evidence>
<name>A0A2S9YFW2_9BACT</name>
<comment type="caution">
    <text evidence="3">The sequence shown here is derived from an EMBL/GenBank/DDBJ whole genome shotgun (WGS) entry which is preliminary data.</text>
</comment>
<dbReference type="EMBL" id="PVNK01000066">
    <property type="protein sequence ID" value="PRQ03995.1"/>
    <property type="molecule type" value="Genomic_DNA"/>
</dbReference>
<dbReference type="GO" id="GO:0003677">
    <property type="term" value="F:DNA binding"/>
    <property type="evidence" value="ECO:0007669"/>
    <property type="project" value="InterPro"/>
</dbReference>
<evidence type="ECO:0000256" key="1">
    <source>
        <dbReference type="SAM" id="MobiDB-lite"/>
    </source>
</evidence>
<accession>A0A2S9YFW2</accession>
<reference evidence="3 4" key="1">
    <citation type="submission" date="2018-03" db="EMBL/GenBank/DDBJ databases">
        <title>Draft Genome Sequences of the Obligatory Marine Myxobacteria Enhygromyxa salina SWB005.</title>
        <authorList>
            <person name="Poehlein A."/>
            <person name="Moghaddam J.A."/>
            <person name="Harms H."/>
            <person name="Alanjari M."/>
            <person name="Koenig G.M."/>
            <person name="Daniel R."/>
            <person name="Schaeberle T.F."/>
        </authorList>
    </citation>
    <scope>NUCLEOTIDE SEQUENCE [LARGE SCALE GENOMIC DNA]</scope>
    <source>
        <strain evidence="3 4">SWB005</strain>
    </source>
</reference>
<gene>
    <name evidence="3" type="ORF">ENSA5_11780</name>
</gene>
<sequence>MHAVLLAPLDLIARLCALIPPPRFHMIRYHGVLAAHAKVRPDIVPGPVAVATEPTQIRFSFDGEATELEVLAKQPARHPWAWLLQRVFAVDIMTCPRCRGAMRLVKIANKPDDIAQVLAELGLGPRPPPRPRPAPAGQLELDFAA</sequence>
<feature type="region of interest" description="Disordered" evidence="1">
    <location>
        <begin position="122"/>
        <end position="145"/>
    </location>
</feature>
<dbReference type="Proteomes" id="UP000237968">
    <property type="component" value="Unassembled WGS sequence"/>
</dbReference>
<dbReference type="GO" id="GO:0004803">
    <property type="term" value="F:transposase activity"/>
    <property type="evidence" value="ECO:0007669"/>
    <property type="project" value="InterPro"/>
</dbReference>
<dbReference type="GO" id="GO:0006313">
    <property type="term" value="P:DNA transposition"/>
    <property type="evidence" value="ECO:0007669"/>
    <property type="project" value="InterPro"/>
</dbReference>
<evidence type="ECO:0000313" key="3">
    <source>
        <dbReference type="EMBL" id="PRQ03995.1"/>
    </source>
</evidence>
<protein>
    <submittedName>
        <fullName evidence="3">Putative transposase</fullName>
    </submittedName>
</protein>
<proteinExistence type="predicted"/>
<dbReference type="InterPro" id="IPR007069">
    <property type="entry name" value="Transposase_32"/>
</dbReference>
<organism evidence="3 4">
    <name type="scientific">Enhygromyxa salina</name>
    <dbReference type="NCBI Taxonomy" id="215803"/>
    <lineage>
        <taxon>Bacteria</taxon>
        <taxon>Pseudomonadati</taxon>
        <taxon>Myxococcota</taxon>
        <taxon>Polyangia</taxon>
        <taxon>Nannocystales</taxon>
        <taxon>Nannocystaceae</taxon>
        <taxon>Enhygromyxa</taxon>
    </lineage>
</organism>
<dbReference type="AlphaFoldDB" id="A0A2S9YFW2"/>
<dbReference type="OrthoDB" id="5526278at2"/>
<feature type="domain" description="Transposase IS801/IS1294" evidence="2">
    <location>
        <begin position="4"/>
        <end position="37"/>
    </location>
</feature>
<keyword evidence="4" id="KW-1185">Reference proteome</keyword>
<evidence type="ECO:0000313" key="4">
    <source>
        <dbReference type="Proteomes" id="UP000237968"/>
    </source>
</evidence>
<dbReference type="Pfam" id="PF04986">
    <property type="entry name" value="Y2_Tnp"/>
    <property type="match status" value="1"/>
</dbReference>
<dbReference type="RefSeq" id="WP_106390672.1">
    <property type="nucleotide sequence ID" value="NZ_PVNK01000066.1"/>
</dbReference>
<feature type="compositionally biased region" description="Pro residues" evidence="1">
    <location>
        <begin position="125"/>
        <end position="134"/>
    </location>
</feature>